<dbReference type="AlphaFoldDB" id="A0AAV7MQB7"/>
<evidence type="ECO:0000256" key="1">
    <source>
        <dbReference type="SAM" id="MobiDB-lite"/>
    </source>
</evidence>
<feature type="region of interest" description="Disordered" evidence="1">
    <location>
        <begin position="202"/>
        <end position="243"/>
    </location>
</feature>
<sequence>MDIIGERVAHLEDQGMSRDEEIKQLQQEVLRLPDQQIDLQALAEDLENREWRNNIHITGIPTGVEGTNITSYAQDLFWATLYTPPPTEIQLERGHWVCLPQHESAPPWTSWCASTTISLRSASSGPPGTATQCFSRIINQCYTGTWSLPLQKSREFRPITVNLQDRGNSYAWGHSYCLVFRLDGRLHQLSFREACQLLGIDEPSDPKSQVEQENKKSCRWRRHGGSETSPVAHHPDLETIAQE</sequence>
<evidence type="ECO:0000313" key="3">
    <source>
        <dbReference type="Proteomes" id="UP001066276"/>
    </source>
</evidence>
<name>A0AAV7MQB7_PLEWA</name>
<dbReference type="Proteomes" id="UP001066276">
    <property type="component" value="Chromosome 9"/>
</dbReference>
<organism evidence="2 3">
    <name type="scientific">Pleurodeles waltl</name>
    <name type="common">Iberian ribbed newt</name>
    <dbReference type="NCBI Taxonomy" id="8319"/>
    <lineage>
        <taxon>Eukaryota</taxon>
        <taxon>Metazoa</taxon>
        <taxon>Chordata</taxon>
        <taxon>Craniata</taxon>
        <taxon>Vertebrata</taxon>
        <taxon>Euteleostomi</taxon>
        <taxon>Amphibia</taxon>
        <taxon>Batrachia</taxon>
        <taxon>Caudata</taxon>
        <taxon>Salamandroidea</taxon>
        <taxon>Salamandridae</taxon>
        <taxon>Pleurodelinae</taxon>
        <taxon>Pleurodeles</taxon>
    </lineage>
</organism>
<reference evidence="2" key="1">
    <citation type="journal article" date="2022" name="bioRxiv">
        <title>Sequencing and chromosome-scale assembly of the giantPleurodeles waltlgenome.</title>
        <authorList>
            <person name="Brown T."/>
            <person name="Elewa A."/>
            <person name="Iarovenko S."/>
            <person name="Subramanian E."/>
            <person name="Araus A.J."/>
            <person name="Petzold A."/>
            <person name="Susuki M."/>
            <person name="Suzuki K.-i.T."/>
            <person name="Hayashi T."/>
            <person name="Toyoda A."/>
            <person name="Oliveira C."/>
            <person name="Osipova E."/>
            <person name="Leigh N.D."/>
            <person name="Simon A."/>
            <person name="Yun M.H."/>
        </authorList>
    </citation>
    <scope>NUCLEOTIDE SEQUENCE</scope>
    <source>
        <strain evidence="2">20211129_DDA</strain>
        <tissue evidence="2">Liver</tissue>
    </source>
</reference>
<proteinExistence type="predicted"/>
<keyword evidence="3" id="KW-1185">Reference proteome</keyword>
<protein>
    <submittedName>
        <fullName evidence="2">Uncharacterized protein</fullName>
    </submittedName>
</protein>
<comment type="caution">
    <text evidence="2">The sequence shown here is derived from an EMBL/GenBank/DDBJ whole genome shotgun (WGS) entry which is preliminary data.</text>
</comment>
<dbReference type="EMBL" id="JANPWB010000013">
    <property type="protein sequence ID" value="KAJ1104582.1"/>
    <property type="molecule type" value="Genomic_DNA"/>
</dbReference>
<gene>
    <name evidence="2" type="ORF">NDU88_001992</name>
</gene>
<accession>A0AAV7MQB7</accession>
<feature type="compositionally biased region" description="Basic and acidic residues" evidence="1">
    <location>
        <begin position="204"/>
        <end position="216"/>
    </location>
</feature>
<evidence type="ECO:0000313" key="2">
    <source>
        <dbReference type="EMBL" id="KAJ1104582.1"/>
    </source>
</evidence>